<reference evidence="1 2" key="1">
    <citation type="submission" date="2019-06" db="EMBL/GenBank/DDBJ databases">
        <title>Whole genome shotgun sequence of Brevibacillus formosus NBRC 15716.</title>
        <authorList>
            <person name="Hosoyama A."/>
            <person name="Uohara A."/>
            <person name="Ohji S."/>
            <person name="Ichikawa N."/>
        </authorList>
    </citation>
    <scope>NUCLEOTIDE SEQUENCE [LARGE SCALE GENOMIC DNA]</scope>
    <source>
        <strain evidence="1 2">NBRC 15716</strain>
    </source>
</reference>
<keyword evidence="2" id="KW-1185">Reference proteome</keyword>
<proteinExistence type="predicted"/>
<accession>A0ABQ0T5F9</accession>
<dbReference type="EMBL" id="BJOL01000014">
    <property type="protein sequence ID" value="GED58581.1"/>
    <property type="molecule type" value="Genomic_DNA"/>
</dbReference>
<evidence type="ECO:0000313" key="2">
    <source>
        <dbReference type="Proteomes" id="UP000319498"/>
    </source>
</evidence>
<comment type="caution">
    <text evidence="1">The sequence shown here is derived from an EMBL/GenBank/DDBJ whole genome shotgun (WGS) entry which is preliminary data.</text>
</comment>
<evidence type="ECO:0000313" key="1">
    <source>
        <dbReference type="EMBL" id="GED58581.1"/>
    </source>
</evidence>
<organism evidence="1 2">
    <name type="scientific">Brevibacillus formosus</name>
    <dbReference type="NCBI Taxonomy" id="54913"/>
    <lineage>
        <taxon>Bacteria</taxon>
        <taxon>Bacillati</taxon>
        <taxon>Bacillota</taxon>
        <taxon>Bacilli</taxon>
        <taxon>Bacillales</taxon>
        <taxon>Paenibacillaceae</taxon>
        <taxon>Brevibacillus</taxon>
    </lineage>
</organism>
<sequence>MYEALFAFLCPKSLGLSFVFVENCQVVILVGSHILDYGRGHTIVLMYEGEETIGANANFSFRGGVLQVKSQIGLQ</sequence>
<gene>
    <name evidence="1" type="ORF">BFO01nite_27130</name>
</gene>
<protein>
    <submittedName>
        <fullName evidence="1">Uncharacterized protein</fullName>
    </submittedName>
</protein>
<dbReference type="Proteomes" id="UP000319498">
    <property type="component" value="Unassembled WGS sequence"/>
</dbReference>
<name>A0ABQ0T5F9_9BACL</name>